<reference evidence="1" key="1">
    <citation type="submission" date="2020-10" db="EMBL/GenBank/DDBJ databases">
        <authorList>
            <person name="Han B."/>
            <person name="Lu T."/>
            <person name="Zhao Q."/>
            <person name="Huang X."/>
            <person name="Zhao Y."/>
        </authorList>
    </citation>
    <scope>NUCLEOTIDE SEQUENCE</scope>
</reference>
<accession>A0A811SK98</accession>
<evidence type="ECO:0000313" key="1">
    <source>
        <dbReference type="EMBL" id="CAD6342596.1"/>
    </source>
</evidence>
<dbReference type="AlphaFoldDB" id="A0A811SK98"/>
<evidence type="ECO:0000313" key="2">
    <source>
        <dbReference type="Proteomes" id="UP000604825"/>
    </source>
</evidence>
<dbReference type="OrthoDB" id="1717777at2759"/>
<proteinExistence type="predicted"/>
<organism evidence="1 2">
    <name type="scientific">Miscanthus lutarioriparius</name>
    <dbReference type="NCBI Taxonomy" id="422564"/>
    <lineage>
        <taxon>Eukaryota</taxon>
        <taxon>Viridiplantae</taxon>
        <taxon>Streptophyta</taxon>
        <taxon>Embryophyta</taxon>
        <taxon>Tracheophyta</taxon>
        <taxon>Spermatophyta</taxon>
        <taxon>Magnoliopsida</taxon>
        <taxon>Liliopsida</taxon>
        <taxon>Poales</taxon>
        <taxon>Poaceae</taxon>
        <taxon>PACMAD clade</taxon>
        <taxon>Panicoideae</taxon>
        <taxon>Andropogonodae</taxon>
        <taxon>Andropogoneae</taxon>
        <taxon>Saccharinae</taxon>
        <taxon>Miscanthus</taxon>
    </lineage>
</organism>
<gene>
    <name evidence="1" type="ORF">NCGR_LOCUS66694</name>
</gene>
<name>A0A811SK98_9POAL</name>
<protein>
    <submittedName>
        <fullName evidence="1">Uncharacterized protein</fullName>
    </submittedName>
</protein>
<keyword evidence="2" id="KW-1185">Reference proteome</keyword>
<dbReference type="Proteomes" id="UP000604825">
    <property type="component" value="Unassembled WGS sequence"/>
</dbReference>
<dbReference type="EMBL" id="CAJGYO010000553">
    <property type="protein sequence ID" value="CAD6342596.1"/>
    <property type="molecule type" value="Genomic_DNA"/>
</dbReference>
<sequence>MESEKIVHVVTSAAPRHAVARAAAPPCCAPEGPPHSLLTAVHEHRDVLTQTAMALTKEAERLDVPFQFNPSCPGSRRWT</sequence>
<feature type="non-terminal residue" evidence="1">
    <location>
        <position position="79"/>
    </location>
</feature>
<comment type="caution">
    <text evidence="1">The sequence shown here is derived from an EMBL/GenBank/DDBJ whole genome shotgun (WGS) entry which is preliminary data.</text>
</comment>